<keyword evidence="5" id="KW-1185">Reference proteome</keyword>
<dbReference type="GO" id="GO:0006264">
    <property type="term" value="P:mitochondrial DNA replication"/>
    <property type="evidence" value="ECO:0007669"/>
    <property type="project" value="TreeGrafter"/>
</dbReference>
<dbReference type="AlphaFoldDB" id="A0A9D4QD05"/>
<dbReference type="Pfam" id="PF18136">
    <property type="entry name" value="DNApol_Exo"/>
    <property type="match status" value="1"/>
</dbReference>
<evidence type="ECO:0000256" key="2">
    <source>
        <dbReference type="SAM" id="MobiDB-lite"/>
    </source>
</evidence>
<keyword evidence="1" id="KW-0175">Coiled coil</keyword>
<dbReference type="EMBL" id="JABSTV010001247">
    <property type="protein sequence ID" value="KAH7972969.1"/>
    <property type="molecule type" value="Genomic_DNA"/>
</dbReference>
<sequence length="311" mass="35300">MDDQTLGAAFGVHLALRAFELGSDTLTETIRARLPRLRDRTVAVGGLRQNATSISETKCDLETKNARRFNPIGVQMLSPALHRQVFGDVSDKLDREAVQRSVQHLKEQKLWGHTTTPLPEVDFELPPLLGSDLDEHFLELGRRYSKDYRLAADVLGSNPLPRQPPRWSFAPGWTKYSNDGKHAVAVDYPYETSLVFDVELLPLYFERFPHPVSFAGMLEMSTAYLPVNQNWERYLKEADSVYEDYQQELKQMLTSIANSACRLLHGEAYKKDPWLWDLDWTVQSIRIKKAPTASEVTSKSTKGTKASSKSD</sequence>
<dbReference type="PANTHER" id="PTHR10267:SF0">
    <property type="entry name" value="DNA POLYMERASE SUBUNIT GAMMA-1"/>
    <property type="match status" value="1"/>
</dbReference>
<comment type="caution">
    <text evidence="4">The sequence shown here is derived from an EMBL/GenBank/DDBJ whole genome shotgun (WGS) entry which is preliminary data.</text>
</comment>
<dbReference type="GO" id="GO:0005760">
    <property type="term" value="C:gamma DNA polymerase complex"/>
    <property type="evidence" value="ECO:0007669"/>
    <property type="project" value="InterPro"/>
</dbReference>
<accession>A0A9D4QD05</accession>
<dbReference type="Proteomes" id="UP000821837">
    <property type="component" value="Chromosome 11"/>
</dbReference>
<dbReference type="PANTHER" id="PTHR10267">
    <property type="entry name" value="DNA POLYMERASE SUBUNIT GAMMA-1"/>
    <property type="match status" value="1"/>
</dbReference>
<organism evidence="4 5">
    <name type="scientific">Rhipicephalus sanguineus</name>
    <name type="common">Brown dog tick</name>
    <name type="synonym">Ixodes sanguineus</name>
    <dbReference type="NCBI Taxonomy" id="34632"/>
    <lineage>
        <taxon>Eukaryota</taxon>
        <taxon>Metazoa</taxon>
        <taxon>Ecdysozoa</taxon>
        <taxon>Arthropoda</taxon>
        <taxon>Chelicerata</taxon>
        <taxon>Arachnida</taxon>
        <taxon>Acari</taxon>
        <taxon>Parasitiformes</taxon>
        <taxon>Ixodida</taxon>
        <taxon>Ixodoidea</taxon>
        <taxon>Ixodidae</taxon>
        <taxon>Rhipicephalinae</taxon>
        <taxon>Rhipicephalus</taxon>
        <taxon>Rhipicephalus</taxon>
    </lineage>
</organism>
<evidence type="ECO:0000259" key="3">
    <source>
        <dbReference type="Pfam" id="PF18136"/>
    </source>
</evidence>
<dbReference type="GO" id="GO:0003677">
    <property type="term" value="F:DNA binding"/>
    <property type="evidence" value="ECO:0007669"/>
    <property type="project" value="InterPro"/>
</dbReference>
<protein>
    <recommendedName>
        <fullName evidence="3">DNA mitochondrial polymerase exonuclease domain-containing protein</fullName>
    </recommendedName>
</protein>
<feature type="region of interest" description="Disordered" evidence="2">
    <location>
        <begin position="290"/>
        <end position="311"/>
    </location>
</feature>
<dbReference type="Gene3D" id="3.30.420.390">
    <property type="match status" value="2"/>
</dbReference>
<proteinExistence type="predicted"/>
<dbReference type="GO" id="GO:0003887">
    <property type="term" value="F:DNA-directed DNA polymerase activity"/>
    <property type="evidence" value="ECO:0007669"/>
    <property type="project" value="TreeGrafter"/>
</dbReference>
<gene>
    <name evidence="4" type="ORF">HPB52_019706</name>
</gene>
<dbReference type="InterPro" id="IPR002297">
    <property type="entry name" value="DNA-dir_DNA_pol_A_mt"/>
</dbReference>
<evidence type="ECO:0000313" key="5">
    <source>
        <dbReference type="Proteomes" id="UP000821837"/>
    </source>
</evidence>
<name>A0A9D4QD05_RHISA</name>
<feature type="coiled-coil region" evidence="1">
    <location>
        <begin position="228"/>
        <end position="255"/>
    </location>
</feature>
<reference evidence="4" key="2">
    <citation type="submission" date="2021-09" db="EMBL/GenBank/DDBJ databases">
        <authorList>
            <person name="Jia N."/>
            <person name="Wang J."/>
            <person name="Shi W."/>
            <person name="Du L."/>
            <person name="Sun Y."/>
            <person name="Zhan W."/>
            <person name="Jiang J."/>
            <person name="Wang Q."/>
            <person name="Zhang B."/>
            <person name="Ji P."/>
            <person name="Sakyi L.B."/>
            <person name="Cui X."/>
            <person name="Yuan T."/>
            <person name="Jiang B."/>
            <person name="Yang W."/>
            <person name="Lam T.T.-Y."/>
            <person name="Chang Q."/>
            <person name="Ding S."/>
            <person name="Wang X."/>
            <person name="Zhu J."/>
            <person name="Ruan X."/>
            <person name="Zhao L."/>
            <person name="Wei J."/>
            <person name="Que T."/>
            <person name="Du C."/>
            <person name="Cheng J."/>
            <person name="Dai P."/>
            <person name="Han X."/>
            <person name="Huang E."/>
            <person name="Gao Y."/>
            <person name="Liu J."/>
            <person name="Shao H."/>
            <person name="Ye R."/>
            <person name="Li L."/>
            <person name="Wei W."/>
            <person name="Wang X."/>
            <person name="Wang C."/>
            <person name="Huo Q."/>
            <person name="Li W."/>
            <person name="Guo W."/>
            <person name="Chen H."/>
            <person name="Chen S."/>
            <person name="Zhou L."/>
            <person name="Zhou L."/>
            <person name="Ni X."/>
            <person name="Tian J."/>
            <person name="Zhou Y."/>
            <person name="Sheng Y."/>
            <person name="Liu T."/>
            <person name="Pan Y."/>
            <person name="Xia L."/>
            <person name="Li J."/>
            <person name="Zhao F."/>
            <person name="Cao W."/>
        </authorList>
    </citation>
    <scope>NUCLEOTIDE SEQUENCE</scope>
    <source>
        <strain evidence="4">Rsan-2018</strain>
        <tissue evidence="4">Larvae</tissue>
    </source>
</reference>
<dbReference type="InterPro" id="IPR041336">
    <property type="entry name" value="DNApol_Exo"/>
</dbReference>
<feature type="compositionally biased region" description="Low complexity" evidence="2">
    <location>
        <begin position="297"/>
        <end position="311"/>
    </location>
</feature>
<evidence type="ECO:0000313" key="4">
    <source>
        <dbReference type="EMBL" id="KAH7972969.1"/>
    </source>
</evidence>
<evidence type="ECO:0000256" key="1">
    <source>
        <dbReference type="SAM" id="Coils"/>
    </source>
</evidence>
<reference evidence="4" key="1">
    <citation type="journal article" date="2020" name="Cell">
        <title>Large-Scale Comparative Analyses of Tick Genomes Elucidate Their Genetic Diversity and Vector Capacities.</title>
        <authorList>
            <consortium name="Tick Genome and Microbiome Consortium (TIGMIC)"/>
            <person name="Jia N."/>
            <person name="Wang J."/>
            <person name="Shi W."/>
            <person name="Du L."/>
            <person name="Sun Y."/>
            <person name="Zhan W."/>
            <person name="Jiang J.F."/>
            <person name="Wang Q."/>
            <person name="Zhang B."/>
            <person name="Ji P."/>
            <person name="Bell-Sakyi L."/>
            <person name="Cui X.M."/>
            <person name="Yuan T.T."/>
            <person name="Jiang B.G."/>
            <person name="Yang W.F."/>
            <person name="Lam T.T."/>
            <person name="Chang Q.C."/>
            <person name="Ding S.J."/>
            <person name="Wang X.J."/>
            <person name="Zhu J.G."/>
            <person name="Ruan X.D."/>
            <person name="Zhao L."/>
            <person name="Wei J.T."/>
            <person name="Ye R.Z."/>
            <person name="Que T.C."/>
            <person name="Du C.H."/>
            <person name="Zhou Y.H."/>
            <person name="Cheng J.X."/>
            <person name="Dai P.F."/>
            <person name="Guo W.B."/>
            <person name="Han X.H."/>
            <person name="Huang E.J."/>
            <person name="Li L.F."/>
            <person name="Wei W."/>
            <person name="Gao Y.C."/>
            <person name="Liu J.Z."/>
            <person name="Shao H.Z."/>
            <person name="Wang X."/>
            <person name="Wang C.C."/>
            <person name="Yang T.C."/>
            <person name="Huo Q.B."/>
            <person name="Li W."/>
            <person name="Chen H.Y."/>
            <person name="Chen S.E."/>
            <person name="Zhou L.G."/>
            <person name="Ni X.B."/>
            <person name="Tian J.H."/>
            <person name="Sheng Y."/>
            <person name="Liu T."/>
            <person name="Pan Y.S."/>
            <person name="Xia L.Y."/>
            <person name="Li J."/>
            <person name="Zhao F."/>
            <person name="Cao W.C."/>
        </authorList>
    </citation>
    <scope>NUCLEOTIDE SEQUENCE</scope>
    <source>
        <strain evidence="4">Rsan-2018</strain>
    </source>
</reference>
<dbReference type="GO" id="GO:0008408">
    <property type="term" value="F:3'-5' exonuclease activity"/>
    <property type="evidence" value="ECO:0007669"/>
    <property type="project" value="TreeGrafter"/>
</dbReference>
<feature type="domain" description="DNA mitochondrial polymerase exonuclease" evidence="3">
    <location>
        <begin position="119"/>
        <end position="202"/>
    </location>
</feature>